<reference evidence="2 3" key="1">
    <citation type="submission" date="2019-03" db="EMBL/GenBank/DDBJ databases">
        <title>Genomic Encyclopedia of Type Strains, Phase IV (KMG-IV): sequencing the most valuable type-strain genomes for metagenomic binning, comparative biology and taxonomic classification.</title>
        <authorList>
            <person name="Goeker M."/>
        </authorList>
    </citation>
    <scope>NUCLEOTIDE SEQUENCE [LARGE SCALE GENOMIC DNA]</scope>
    <source>
        <strain evidence="2 3">DSM 45361</strain>
    </source>
</reference>
<feature type="region of interest" description="Disordered" evidence="1">
    <location>
        <begin position="140"/>
        <end position="168"/>
    </location>
</feature>
<accession>A0A4R6SGH6</accession>
<comment type="caution">
    <text evidence="2">The sequence shown here is derived from an EMBL/GenBank/DDBJ whole genome shotgun (WGS) entry which is preliminary data.</text>
</comment>
<evidence type="ECO:0000313" key="2">
    <source>
        <dbReference type="EMBL" id="TDQ00647.1"/>
    </source>
</evidence>
<keyword evidence="3" id="KW-1185">Reference proteome</keyword>
<dbReference type="AlphaFoldDB" id="A0A4R6SGH6"/>
<dbReference type="Proteomes" id="UP000295444">
    <property type="component" value="Unassembled WGS sequence"/>
</dbReference>
<sequence>MLDSVVSNQSPSVDEVTAWLKRLRQGPALGRPMRAVRGLPPGLRSLLIDDGSDGHGAASEAHTIVRRIQQAIAQLNDDDRTRVEVDLNLTSDHRYATLTQRQESLAQLQKCAAKTISRNANRALDSLAYVLLTLETGNGPTTAARPSATQPHPDDVAPRESGPEDLRSFWGLSPRSRVDIVCSEIPAEECPEYASPGDRNYLRYAKFADLDTLIYVRTRFAQLAPTATVRDFAPSEYYDTQADILVVVGGPPWNAKYREFLPQLPFHFEPHSAGEDDPLVVPQLKRPILGPRWTARGELLEDIAVLTRLTLAQGTRVFLLGGCLTLGVLGAARCLLDDERGSRSAHRIVREVGDADFVLAVEARRVGGITDIADLSATDPLILLSRKHTDPFTTVIDNSERYTYVSARAGHQHLVQPG</sequence>
<evidence type="ECO:0000256" key="1">
    <source>
        <dbReference type="SAM" id="MobiDB-lite"/>
    </source>
</evidence>
<proteinExistence type="predicted"/>
<gene>
    <name evidence="2" type="ORF">EV186_102508</name>
</gene>
<protein>
    <submittedName>
        <fullName evidence="2">Uncharacterized protein</fullName>
    </submittedName>
</protein>
<name>A0A4R6SGH6_LABRH</name>
<dbReference type="RefSeq" id="WP_208115575.1">
    <property type="nucleotide sequence ID" value="NZ_SNXZ01000002.1"/>
</dbReference>
<feature type="compositionally biased region" description="Basic and acidic residues" evidence="1">
    <location>
        <begin position="152"/>
        <end position="167"/>
    </location>
</feature>
<evidence type="ECO:0000313" key="3">
    <source>
        <dbReference type="Proteomes" id="UP000295444"/>
    </source>
</evidence>
<dbReference type="EMBL" id="SNXZ01000002">
    <property type="protein sequence ID" value="TDQ00647.1"/>
    <property type="molecule type" value="Genomic_DNA"/>
</dbReference>
<organism evidence="2 3">
    <name type="scientific">Labedaea rhizosphaerae</name>
    <dbReference type="NCBI Taxonomy" id="598644"/>
    <lineage>
        <taxon>Bacteria</taxon>
        <taxon>Bacillati</taxon>
        <taxon>Actinomycetota</taxon>
        <taxon>Actinomycetes</taxon>
        <taxon>Pseudonocardiales</taxon>
        <taxon>Pseudonocardiaceae</taxon>
        <taxon>Labedaea</taxon>
    </lineage>
</organism>